<feature type="compositionally biased region" description="Basic and acidic residues" evidence="1">
    <location>
        <begin position="345"/>
        <end position="357"/>
    </location>
</feature>
<dbReference type="Proteomes" id="UP000816034">
    <property type="component" value="Unassembled WGS sequence"/>
</dbReference>
<evidence type="ECO:0000313" key="3">
    <source>
        <dbReference type="Proteomes" id="UP000816034"/>
    </source>
</evidence>
<evidence type="ECO:0000313" key="2">
    <source>
        <dbReference type="EMBL" id="KAG2382554.1"/>
    </source>
</evidence>
<reference evidence="2 3" key="1">
    <citation type="journal article" date="2018" name="BMC Genomics">
        <title>The genome of Naegleria lovaniensis, the basis for a comparative approach to unravel pathogenicity factors of the human pathogenic amoeba N. fowleri.</title>
        <authorList>
            <person name="Liechti N."/>
            <person name="Schurch N."/>
            <person name="Bruggmann R."/>
            <person name="Wittwer M."/>
        </authorList>
    </citation>
    <scope>NUCLEOTIDE SEQUENCE [LARGE SCALE GENOMIC DNA]</scope>
    <source>
        <strain evidence="2 3">ATCC 30569</strain>
    </source>
</reference>
<dbReference type="EMBL" id="PYSW02000023">
    <property type="protein sequence ID" value="KAG2382554.1"/>
    <property type="molecule type" value="Genomic_DNA"/>
</dbReference>
<dbReference type="RefSeq" id="XP_044548233.1">
    <property type="nucleotide sequence ID" value="XM_044694851.1"/>
</dbReference>
<feature type="region of interest" description="Disordered" evidence="1">
    <location>
        <begin position="1"/>
        <end position="180"/>
    </location>
</feature>
<evidence type="ECO:0000256" key="1">
    <source>
        <dbReference type="SAM" id="MobiDB-lite"/>
    </source>
</evidence>
<keyword evidence="3" id="KW-1185">Reference proteome</keyword>
<feature type="compositionally biased region" description="Basic and acidic residues" evidence="1">
    <location>
        <begin position="25"/>
        <end position="34"/>
    </location>
</feature>
<protein>
    <submittedName>
        <fullName evidence="2">Uncharacterized protein</fullName>
    </submittedName>
</protein>
<feature type="compositionally biased region" description="Polar residues" evidence="1">
    <location>
        <begin position="266"/>
        <end position="282"/>
    </location>
</feature>
<feature type="compositionally biased region" description="Basic residues" evidence="1">
    <location>
        <begin position="332"/>
        <end position="341"/>
    </location>
</feature>
<accession>A0AA88GNY7</accession>
<sequence>MQHLQSVEASEHGDDHVLPTVTENTESKDSATIEHDDEQPTPSQVDASPLNKVNETDQVDPSVIEKSAAEPTKASEEHSETIGLDTVSPLDEKITLSEEQLVESSSNTAQDLPDSNRIPSSPSNEMTDDLTGELTSVKNVVPESVSTVNELDNNPKQEQPQLESYGLQTSLDANSTEPMDEKVQNIEEDSEPSMHMVCAETNNDATLQATEEVSKSNDDFNSSSPPVKQEDITSEQTLNSSIDEETNEITIERHDDKLHNEEAPMKNTNQNEWNTVNDSVQTCDLIETDCANDTSQDPSYDSKNPTTFTSPNKATTSGKGQDSVRSSPPKSSKNKTKKKSSIKLDVSEWAKNGKEGVTHCIGSNVERTK</sequence>
<comment type="caution">
    <text evidence="2">The sequence shown here is derived from an EMBL/GenBank/DDBJ whole genome shotgun (WGS) entry which is preliminary data.</text>
</comment>
<proteinExistence type="predicted"/>
<organism evidence="2 3">
    <name type="scientific">Naegleria lovaniensis</name>
    <name type="common">Amoeba</name>
    <dbReference type="NCBI Taxonomy" id="51637"/>
    <lineage>
        <taxon>Eukaryota</taxon>
        <taxon>Discoba</taxon>
        <taxon>Heterolobosea</taxon>
        <taxon>Tetramitia</taxon>
        <taxon>Eutetramitia</taxon>
        <taxon>Vahlkampfiidae</taxon>
        <taxon>Naegleria</taxon>
    </lineage>
</organism>
<dbReference type="GeneID" id="68097589"/>
<feature type="region of interest" description="Disordered" evidence="1">
    <location>
        <begin position="206"/>
        <end position="369"/>
    </location>
</feature>
<gene>
    <name evidence="2" type="ORF">C9374_005134</name>
</gene>
<feature type="compositionally biased region" description="Polar residues" evidence="1">
    <location>
        <begin position="133"/>
        <end position="177"/>
    </location>
</feature>
<feature type="compositionally biased region" description="Polar residues" evidence="1">
    <location>
        <begin position="291"/>
        <end position="320"/>
    </location>
</feature>
<feature type="compositionally biased region" description="Basic and acidic residues" evidence="1">
    <location>
        <begin position="250"/>
        <end position="264"/>
    </location>
</feature>
<dbReference type="AlphaFoldDB" id="A0AA88GNY7"/>
<name>A0AA88GNY7_NAELO</name>